<dbReference type="EMBL" id="JABANO010003328">
    <property type="protein sequence ID" value="KAF4756894.1"/>
    <property type="molecule type" value="Genomic_DNA"/>
</dbReference>
<gene>
    <name evidence="3" type="ORF">FOZ63_011432</name>
</gene>
<dbReference type="Pfam" id="PF00690">
    <property type="entry name" value="Cation_ATPase_N"/>
    <property type="match status" value="1"/>
</dbReference>
<proteinExistence type="predicted"/>
<name>A0A7J6UI43_PEROL</name>
<comment type="caution">
    <text evidence="3">The sequence shown here is derived from an EMBL/GenBank/DDBJ whole genome shotgun (WGS) entry which is preliminary data.</text>
</comment>
<feature type="signal peptide" evidence="1">
    <location>
        <begin position="1"/>
        <end position="20"/>
    </location>
</feature>
<feature type="chain" id="PRO_5029676684" description="Cation-transporting P-type ATPase N-terminal domain-containing protein" evidence="1">
    <location>
        <begin position="21"/>
        <end position="186"/>
    </location>
</feature>
<dbReference type="AlphaFoldDB" id="A0A7J6UI43"/>
<keyword evidence="4" id="KW-1185">Reference proteome</keyword>
<reference evidence="3 4" key="1">
    <citation type="submission" date="2020-04" db="EMBL/GenBank/DDBJ databases">
        <title>Perkinsus olseni comparative genomics.</title>
        <authorList>
            <person name="Bogema D.R."/>
        </authorList>
    </citation>
    <scope>NUCLEOTIDE SEQUENCE [LARGE SCALE GENOMIC DNA]</scope>
    <source>
        <strain evidence="3 4">ATCC PRA-207</strain>
    </source>
</reference>
<dbReference type="InterPro" id="IPR004014">
    <property type="entry name" value="ATPase_P-typ_cation-transptr_N"/>
</dbReference>
<protein>
    <recommendedName>
        <fullName evidence="2">Cation-transporting P-type ATPase N-terminal domain-containing protein</fullName>
    </recommendedName>
</protein>
<feature type="domain" description="Cation-transporting P-type ATPase N-terminal" evidence="2">
    <location>
        <begin position="143"/>
        <end position="185"/>
    </location>
</feature>
<evidence type="ECO:0000256" key="1">
    <source>
        <dbReference type="SAM" id="SignalP"/>
    </source>
</evidence>
<feature type="non-terminal residue" evidence="3">
    <location>
        <position position="186"/>
    </location>
</feature>
<evidence type="ECO:0000259" key="2">
    <source>
        <dbReference type="Pfam" id="PF00690"/>
    </source>
</evidence>
<keyword evidence="1" id="KW-0732">Signal</keyword>
<organism evidence="3 4">
    <name type="scientific">Perkinsus olseni</name>
    <name type="common">Perkinsus atlanticus</name>
    <dbReference type="NCBI Taxonomy" id="32597"/>
    <lineage>
        <taxon>Eukaryota</taxon>
        <taxon>Sar</taxon>
        <taxon>Alveolata</taxon>
        <taxon>Perkinsozoa</taxon>
        <taxon>Perkinsea</taxon>
        <taxon>Perkinsida</taxon>
        <taxon>Perkinsidae</taxon>
        <taxon>Perkinsus</taxon>
    </lineage>
</organism>
<accession>A0A7J6UI43</accession>
<sequence length="186" mass="19621">MPSSSFKAAASFLVLPGSMARVSVDLKPQETRISVKRIFTKGATMTVPSRKVCPQGAGHSKLVYLHGGRGEITSNSKRWWGGACFLDGCPMARPVDPDGDDPSCQISIKDLCGMIKSRDVKGGNADDSEEDGLGGRAILELEGGVAGLAQKIGSSLSNGVRSSHAEALRSKYGANYVPPPKPKTYL</sequence>
<dbReference type="Proteomes" id="UP000553632">
    <property type="component" value="Unassembled WGS sequence"/>
</dbReference>
<evidence type="ECO:0000313" key="3">
    <source>
        <dbReference type="EMBL" id="KAF4756894.1"/>
    </source>
</evidence>
<evidence type="ECO:0000313" key="4">
    <source>
        <dbReference type="Proteomes" id="UP000553632"/>
    </source>
</evidence>